<dbReference type="EMBL" id="JAWDIE010000008">
    <property type="protein sequence ID" value="MEJ7138090.1"/>
    <property type="molecule type" value="Genomic_DNA"/>
</dbReference>
<accession>A0ACC6P1M0</accession>
<protein>
    <submittedName>
        <fullName evidence="1">CbiX/SirB N-terminal domain-containing protein</fullName>
    </submittedName>
</protein>
<evidence type="ECO:0000313" key="1">
    <source>
        <dbReference type="EMBL" id="MEJ7138090.1"/>
    </source>
</evidence>
<dbReference type="Proteomes" id="UP001364695">
    <property type="component" value="Unassembled WGS sequence"/>
</dbReference>
<keyword evidence="2" id="KW-1185">Reference proteome</keyword>
<organism evidence="1 2">
    <name type="scientific">Amphibiibacter pelophylacis</name>
    <dbReference type="NCBI Taxonomy" id="1799477"/>
    <lineage>
        <taxon>Bacteria</taxon>
        <taxon>Pseudomonadati</taxon>
        <taxon>Pseudomonadota</taxon>
        <taxon>Betaproteobacteria</taxon>
        <taxon>Burkholderiales</taxon>
        <taxon>Sphaerotilaceae</taxon>
        <taxon>Amphibiibacter</taxon>
    </lineage>
</organism>
<evidence type="ECO:0000313" key="2">
    <source>
        <dbReference type="Proteomes" id="UP001364695"/>
    </source>
</evidence>
<name>A0ACC6P1M0_9BURK</name>
<gene>
    <name evidence="1" type="ORF">RV045_06555</name>
</gene>
<sequence length="146" mass="15579">MSAPDSPVGQPVTALILFAHGSRDPRWALPFERMAQALRERLPSAESTRVQLAFLELMTPSLSEAATHAVQSGAQRIAVAPLFLGAGSHIREDLPALLDDLRQQHPGVQLDLLPLLGDMPELTAAVAGIYAPLLGEGTDGEDGQKR</sequence>
<reference evidence="1" key="1">
    <citation type="submission" date="2023-10" db="EMBL/GenBank/DDBJ databases">
        <title>Amphibacter perezi, gen. nov., sp. nov. a novel taxa of the family Comamonadaceae, class Betaproteobacteria isolated from the skin microbiota of Pelophylax perezi from different populations.</title>
        <authorList>
            <person name="Costa S."/>
            <person name="Proenca D.N."/>
            <person name="Lopes I."/>
            <person name="Morais P.V."/>
        </authorList>
    </citation>
    <scope>NUCLEOTIDE SEQUENCE</scope>
    <source>
        <strain evidence="1">SL12-8</strain>
    </source>
</reference>
<comment type="caution">
    <text evidence="1">The sequence shown here is derived from an EMBL/GenBank/DDBJ whole genome shotgun (WGS) entry which is preliminary data.</text>
</comment>
<proteinExistence type="predicted"/>